<accession>A0ABT0R371</accession>
<evidence type="ECO:0000313" key="1">
    <source>
        <dbReference type="EMBL" id="MCL6424380.1"/>
    </source>
</evidence>
<comment type="caution">
    <text evidence="1">The sequence shown here is derived from an EMBL/GenBank/DDBJ whole genome shotgun (WGS) entry which is preliminary data.</text>
</comment>
<evidence type="ECO:0000313" key="2">
    <source>
        <dbReference type="Proteomes" id="UP001203761"/>
    </source>
</evidence>
<organism evidence="1 2">
    <name type="scientific">Brachybacterium equifaecis</name>
    <dbReference type="NCBI Taxonomy" id="2910770"/>
    <lineage>
        <taxon>Bacteria</taxon>
        <taxon>Bacillati</taxon>
        <taxon>Actinomycetota</taxon>
        <taxon>Actinomycetes</taxon>
        <taxon>Micrococcales</taxon>
        <taxon>Dermabacteraceae</taxon>
        <taxon>Brachybacterium</taxon>
    </lineage>
</organism>
<keyword evidence="2" id="KW-1185">Reference proteome</keyword>
<dbReference type="EMBL" id="JAKNCJ010000012">
    <property type="protein sequence ID" value="MCL6424380.1"/>
    <property type="molecule type" value="Genomic_DNA"/>
</dbReference>
<gene>
    <name evidence="1" type="ORF">Bequi_13500</name>
</gene>
<dbReference type="Proteomes" id="UP001203761">
    <property type="component" value="Unassembled WGS sequence"/>
</dbReference>
<proteinExistence type="predicted"/>
<dbReference type="RefSeq" id="WP_249738460.1">
    <property type="nucleotide sequence ID" value="NZ_JAKNCJ010000012.1"/>
</dbReference>
<protein>
    <submittedName>
        <fullName evidence="1">Uncharacterized protein</fullName>
    </submittedName>
</protein>
<reference evidence="1" key="1">
    <citation type="submission" date="2022-02" db="EMBL/GenBank/DDBJ databases">
        <authorList>
            <person name="Lee M."/>
            <person name="Kim S.-J."/>
            <person name="Jung M.-Y."/>
        </authorList>
    </citation>
    <scope>NUCLEOTIDE SEQUENCE</scope>
    <source>
        <strain evidence="1">JHP9</strain>
    </source>
</reference>
<name>A0ABT0R371_9MICO</name>
<sequence length="177" mass="18639">MSEPTTTTRTAAAGTSLVMGKPFGAADLGEVLPSPEDPIGMLPPEIPAAAARASQLLDRIHGPGPHLEQLADGEHAELIAHLSRLAEAITRLEREEAGDIAAHEDDWPFDVETRAEQLDAYEHRGTTPRGGDDPSTIDYTSLASHALDDLRAASQAWTAYAQAVSASRPRATTGAAA</sequence>